<accession>A0A1H7K6N4</accession>
<dbReference type="CDD" id="cd16027">
    <property type="entry name" value="SGSH"/>
    <property type="match status" value="1"/>
</dbReference>
<dbReference type="InterPro" id="IPR000917">
    <property type="entry name" value="Sulfatase_N"/>
</dbReference>
<keyword evidence="2" id="KW-0479">Metal-binding</keyword>
<sequence>MYPVRLLLFTFYFCIPPYAFGQVKQNKKPNILLIIADDLSKTLPLYGDSTITTPGMDGVAKNGVVFDHAYCSAASCTPSRASILTGKYPHQLAEGGNLHGTLPLVYENYTYILAKNGYRVGLQGKGWGPGNFTAGGYKNNPAGQSYPSFENFLQNQPEDTPFCFWIGSNDPHRPYKPLLKDSLGIDSLKVKVPVWLPNDALVHHDLLDYYAESKRFDQTVERAIALLKKKGIYDQTLIIITSDHGMPFPRVKANAYDMSTSVPLIIRWDEHFMKGKRIKELVSLVDLAPTFLSAAGIDVPKSMVGKSLLGLLTSGKSNHERTEVFTERERHAYVRAGNLSYPMRAIRTNRFLYINNLRPERWPAGDPENPETNRFFGDIDNGPTKQLLLEHQNDPNYRNFWLWSLDKRPAEELYDLETDPNQLKNLANDPSYNKVRRELATRLIKWRSSTNDPVTETAEPFDSYPYYGGKIKGLK</sequence>
<dbReference type="GO" id="GO:0004065">
    <property type="term" value="F:arylsulfatase activity"/>
    <property type="evidence" value="ECO:0007669"/>
    <property type="project" value="TreeGrafter"/>
</dbReference>
<comment type="similarity">
    <text evidence="1">Belongs to the sulfatase family.</text>
</comment>
<evidence type="ECO:0000313" key="7">
    <source>
        <dbReference type="Proteomes" id="UP000199421"/>
    </source>
</evidence>
<dbReference type="SUPFAM" id="SSF53649">
    <property type="entry name" value="Alkaline phosphatase-like"/>
    <property type="match status" value="1"/>
</dbReference>
<dbReference type="AlphaFoldDB" id="A0A1H7K6N4"/>
<dbReference type="PROSITE" id="PS00523">
    <property type="entry name" value="SULFATASE_1"/>
    <property type="match status" value="1"/>
</dbReference>
<evidence type="ECO:0000256" key="1">
    <source>
        <dbReference type="ARBA" id="ARBA00008779"/>
    </source>
</evidence>
<dbReference type="EMBL" id="FOAF01000001">
    <property type="protein sequence ID" value="SEK82166.1"/>
    <property type="molecule type" value="Genomic_DNA"/>
</dbReference>
<evidence type="ECO:0000256" key="3">
    <source>
        <dbReference type="ARBA" id="ARBA00022801"/>
    </source>
</evidence>
<protein>
    <submittedName>
        <fullName evidence="6">Arylsulfatase A</fullName>
    </submittedName>
</protein>
<organism evidence="6 7">
    <name type="scientific">Olivibacter domesticus</name>
    <name type="common">Pseudosphingobacterium domesticum</name>
    <dbReference type="NCBI Taxonomy" id="407022"/>
    <lineage>
        <taxon>Bacteria</taxon>
        <taxon>Pseudomonadati</taxon>
        <taxon>Bacteroidota</taxon>
        <taxon>Sphingobacteriia</taxon>
        <taxon>Sphingobacteriales</taxon>
        <taxon>Sphingobacteriaceae</taxon>
        <taxon>Olivibacter</taxon>
    </lineage>
</organism>
<proteinExistence type="inferred from homology"/>
<gene>
    <name evidence="6" type="ORF">SAMN05661044_01240</name>
</gene>
<evidence type="ECO:0000259" key="5">
    <source>
        <dbReference type="Pfam" id="PF00884"/>
    </source>
</evidence>
<dbReference type="InterPro" id="IPR050738">
    <property type="entry name" value="Sulfatase"/>
</dbReference>
<dbReference type="Gene3D" id="3.40.720.10">
    <property type="entry name" value="Alkaline Phosphatase, subunit A"/>
    <property type="match status" value="1"/>
</dbReference>
<keyword evidence="4" id="KW-0106">Calcium</keyword>
<dbReference type="Pfam" id="PF00884">
    <property type="entry name" value="Sulfatase"/>
    <property type="match status" value="1"/>
</dbReference>
<keyword evidence="7" id="KW-1185">Reference proteome</keyword>
<dbReference type="InterPro" id="IPR024607">
    <property type="entry name" value="Sulfatase_CS"/>
</dbReference>
<dbReference type="PANTHER" id="PTHR42693:SF53">
    <property type="entry name" value="ENDO-4-O-SULFATASE"/>
    <property type="match status" value="1"/>
</dbReference>
<reference evidence="7" key="1">
    <citation type="submission" date="2016-10" db="EMBL/GenBank/DDBJ databases">
        <authorList>
            <person name="Varghese N."/>
            <person name="Submissions S."/>
        </authorList>
    </citation>
    <scope>NUCLEOTIDE SEQUENCE [LARGE SCALE GENOMIC DNA]</scope>
    <source>
        <strain evidence="7">DSM 18733</strain>
    </source>
</reference>
<evidence type="ECO:0000256" key="2">
    <source>
        <dbReference type="ARBA" id="ARBA00022723"/>
    </source>
</evidence>
<name>A0A1H7K6N4_OLID1</name>
<dbReference type="GO" id="GO:0046872">
    <property type="term" value="F:metal ion binding"/>
    <property type="evidence" value="ECO:0007669"/>
    <property type="project" value="UniProtKB-KW"/>
</dbReference>
<keyword evidence="3" id="KW-0378">Hydrolase</keyword>
<evidence type="ECO:0000256" key="4">
    <source>
        <dbReference type="ARBA" id="ARBA00022837"/>
    </source>
</evidence>
<evidence type="ECO:0000313" key="6">
    <source>
        <dbReference type="EMBL" id="SEK82166.1"/>
    </source>
</evidence>
<feature type="domain" description="Sulfatase N-terminal" evidence="5">
    <location>
        <begin position="29"/>
        <end position="297"/>
    </location>
</feature>
<dbReference type="InterPro" id="IPR017850">
    <property type="entry name" value="Alkaline_phosphatase_core_sf"/>
</dbReference>
<dbReference type="STRING" id="407022.SAMN05661044_01240"/>
<dbReference type="PANTHER" id="PTHR42693">
    <property type="entry name" value="ARYLSULFATASE FAMILY MEMBER"/>
    <property type="match status" value="1"/>
</dbReference>
<dbReference type="Proteomes" id="UP000199421">
    <property type="component" value="Unassembled WGS sequence"/>
</dbReference>